<dbReference type="RefSeq" id="WP_237054161.1">
    <property type="nucleotide sequence ID" value="NZ_JAKJPO010000003.1"/>
</dbReference>
<keyword evidence="2" id="KW-1003">Cell membrane</keyword>
<feature type="transmembrane region" description="Helical" evidence="6">
    <location>
        <begin position="192"/>
        <end position="216"/>
    </location>
</feature>
<evidence type="ECO:0000256" key="2">
    <source>
        <dbReference type="ARBA" id="ARBA00022475"/>
    </source>
</evidence>
<proteinExistence type="predicted"/>
<protein>
    <submittedName>
        <fullName evidence="8">RDD family protein</fullName>
    </submittedName>
</protein>
<evidence type="ECO:0000256" key="6">
    <source>
        <dbReference type="SAM" id="Phobius"/>
    </source>
</evidence>
<dbReference type="InterPro" id="IPR010432">
    <property type="entry name" value="RDD"/>
</dbReference>
<keyword evidence="9" id="KW-1185">Reference proteome</keyword>
<evidence type="ECO:0000256" key="4">
    <source>
        <dbReference type="ARBA" id="ARBA00022989"/>
    </source>
</evidence>
<dbReference type="Pfam" id="PF06271">
    <property type="entry name" value="RDD"/>
    <property type="match status" value="1"/>
</dbReference>
<sequence>MTRPAGFWPRYVAWSLDAALVLAAVVPFVAGSVLAAASAFGDDLLQLLIDCYAQLDRGVQEGLPALAVVPRLLDDPGVRGAIAALGSDLMRMAAPALAGYVVVGLVYHVLAESSRWQATIGKRALGLVVVDRDGRRPGPGRVTARYAASALSWLTLNLGHVTAMVPPHRLALHDRISGTRVLAAPPSRPLPVWAWGWLGLQALAATAACVAMTIGFSRLAWQALETALG</sequence>
<name>A0ABS9HU98_9GAMM</name>
<reference evidence="9" key="2">
    <citation type="submission" date="2022-01" db="EMBL/GenBank/DDBJ databases">
        <title>Lysobacter chinensis sp. nov., a bacterium isolated from cow dung compost.</title>
        <authorList>
            <person name="Zhou L.Y."/>
        </authorList>
    </citation>
    <scope>NUCLEOTIDE SEQUENCE [LARGE SCALE GENOMIC DNA]</scope>
    <source>
        <strain evidence="9">TLK-CK17</strain>
    </source>
</reference>
<comment type="subcellular location">
    <subcellularLocation>
        <location evidence="1">Cell membrane</location>
        <topology evidence="1">Multi-pass membrane protein</topology>
    </subcellularLocation>
</comment>
<evidence type="ECO:0000313" key="8">
    <source>
        <dbReference type="EMBL" id="MCF7221750.1"/>
    </source>
</evidence>
<keyword evidence="3 6" id="KW-0812">Transmembrane</keyword>
<feature type="transmembrane region" description="Helical" evidence="6">
    <location>
        <begin position="92"/>
        <end position="110"/>
    </location>
</feature>
<accession>A0ABS9HU98</accession>
<dbReference type="Proteomes" id="UP001430796">
    <property type="component" value="Unassembled WGS sequence"/>
</dbReference>
<feature type="transmembrane region" description="Helical" evidence="6">
    <location>
        <begin position="146"/>
        <end position="165"/>
    </location>
</feature>
<organism evidence="8 9">
    <name type="scientific">Marilutibacter chinensis</name>
    <dbReference type="NCBI Taxonomy" id="2912247"/>
    <lineage>
        <taxon>Bacteria</taxon>
        <taxon>Pseudomonadati</taxon>
        <taxon>Pseudomonadota</taxon>
        <taxon>Gammaproteobacteria</taxon>
        <taxon>Lysobacterales</taxon>
        <taxon>Lysobacteraceae</taxon>
        <taxon>Marilutibacter</taxon>
    </lineage>
</organism>
<keyword evidence="5 6" id="KW-0472">Membrane</keyword>
<evidence type="ECO:0000256" key="1">
    <source>
        <dbReference type="ARBA" id="ARBA00004651"/>
    </source>
</evidence>
<dbReference type="InterPro" id="IPR051791">
    <property type="entry name" value="Pra-immunoreactive"/>
</dbReference>
<gene>
    <name evidence="8" type="ORF">L3V18_08115</name>
</gene>
<reference evidence="8 9" key="1">
    <citation type="submission" date="2022-01" db="EMBL/GenBank/DDBJ databases">
        <title>Lysobacter chinensis sp. nov., a bacterium isolated from cow dung compost.</title>
        <authorList>
            <person name="Liu Y."/>
        </authorList>
    </citation>
    <scope>NUCLEOTIDE SEQUENCE [LARGE SCALE GENOMIC DNA]</scope>
    <source>
        <strain evidence="8 9">TLK-CK17</strain>
    </source>
</reference>
<comment type="caution">
    <text evidence="8">The sequence shown here is derived from an EMBL/GenBank/DDBJ whole genome shotgun (WGS) entry which is preliminary data.</text>
</comment>
<dbReference type="PANTHER" id="PTHR36115">
    <property type="entry name" value="PROLINE-RICH ANTIGEN HOMOLOG-RELATED"/>
    <property type="match status" value="1"/>
</dbReference>
<evidence type="ECO:0000256" key="3">
    <source>
        <dbReference type="ARBA" id="ARBA00022692"/>
    </source>
</evidence>
<feature type="domain" description="RDD" evidence="7">
    <location>
        <begin position="4"/>
        <end position="178"/>
    </location>
</feature>
<reference evidence="8 9" key="3">
    <citation type="submission" date="2022-01" db="EMBL/GenBank/DDBJ databases">
        <authorList>
            <person name="Zhou L.Y."/>
        </authorList>
    </citation>
    <scope>NUCLEOTIDE SEQUENCE [LARGE SCALE GENOMIC DNA]</scope>
    <source>
        <strain evidence="8 9">TLK-CK17</strain>
    </source>
</reference>
<dbReference type="EMBL" id="JAKJPO010000003">
    <property type="protein sequence ID" value="MCF7221750.1"/>
    <property type="molecule type" value="Genomic_DNA"/>
</dbReference>
<evidence type="ECO:0000259" key="7">
    <source>
        <dbReference type="Pfam" id="PF06271"/>
    </source>
</evidence>
<evidence type="ECO:0000256" key="5">
    <source>
        <dbReference type="ARBA" id="ARBA00023136"/>
    </source>
</evidence>
<keyword evidence="4 6" id="KW-1133">Transmembrane helix</keyword>
<evidence type="ECO:0000313" key="9">
    <source>
        <dbReference type="Proteomes" id="UP001430796"/>
    </source>
</evidence>
<dbReference type="PANTHER" id="PTHR36115:SF4">
    <property type="entry name" value="MEMBRANE PROTEIN"/>
    <property type="match status" value="1"/>
</dbReference>